<dbReference type="Pfam" id="PF09335">
    <property type="entry name" value="VTT_dom"/>
    <property type="match status" value="1"/>
</dbReference>
<evidence type="ECO:0000313" key="10">
    <source>
        <dbReference type="Proteomes" id="UP001369736"/>
    </source>
</evidence>
<keyword evidence="10" id="KW-1185">Reference proteome</keyword>
<dbReference type="PANTHER" id="PTHR42709:SF6">
    <property type="entry name" value="UNDECAPRENYL PHOSPHATE TRANSPORTER A"/>
    <property type="match status" value="1"/>
</dbReference>
<evidence type="ECO:0000256" key="5">
    <source>
        <dbReference type="ARBA" id="ARBA00022989"/>
    </source>
</evidence>
<proteinExistence type="inferred from homology"/>
<evidence type="ECO:0000256" key="7">
    <source>
        <dbReference type="SAM" id="Phobius"/>
    </source>
</evidence>
<sequence length="233" mass="25373">MISAAAPPAPPAPPTDSGLAGWATDLMATFGAPGAGLIVALENLFPPIPSEIILPLAGFAAGRGEFSVLSAIVWTTAGSVVGAVALYLIGMLASDAWLRRTLARMPLVHERDVVKAEQWFDRNGRLAVFVGRMIPGIRSFVSIPAGQRRMPWWEFIGLTALGSLIWNAVFVGGGYALGSRWHLVERYAGVFQTIVIVLLGALVVTMLIRRYRRHREVKKMEAPTQVIERPTFW</sequence>
<evidence type="ECO:0000256" key="3">
    <source>
        <dbReference type="ARBA" id="ARBA00022475"/>
    </source>
</evidence>
<dbReference type="RefSeq" id="WP_337698863.1">
    <property type="nucleotide sequence ID" value="NZ_JBBEGM010000001.1"/>
</dbReference>
<dbReference type="EMBL" id="JBBEGM010000001">
    <property type="protein sequence ID" value="MEJ2859816.1"/>
    <property type="molecule type" value="Genomic_DNA"/>
</dbReference>
<reference evidence="9 10" key="1">
    <citation type="submission" date="2024-03" db="EMBL/GenBank/DDBJ databases">
        <title>Actinomycetospora sp. OC33-EN07, a novel actinomycete isolated from wild orchid (Aerides multiflora).</title>
        <authorList>
            <person name="Suriyachadkun C."/>
        </authorList>
    </citation>
    <scope>NUCLEOTIDE SEQUENCE [LARGE SCALE GENOMIC DNA]</scope>
    <source>
        <strain evidence="9 10">OC33-EN07</strain>
    </source>
</reference>
<organism evidence="9 10">
    <name type="scientific">Actinomycetospora flava</name>
    <dbReference type="NCBI Taxonomy" id="3129232"/>
    <lineage>
        <taxon>Bacteria</taxon>
        <taxon>Bacillati</taxon>
        <taxon>Actinomycetota</taxon>
        <taxon>Actinomycetes</taxon>
        <taxon>Pseudonocardiales</taxon>
        <taxon>Pseudonocardiaceae</taxon>
        <taxon>Actinomycetospora</taxon>
    </lineage>
</organism>
<keyword evidence="3" id="KW-1003">Cell membrane</keyword>
<dbReference type="Proteomes" id="UP001369736">
    <property type="component" value="Unassembled WGS sequence"/>
</dbReference>
<evidence type="ECO:0000259" key="8">
    <source>
        <dbReference type="Pfam" id="PF09335"/>
    </source>
</evidence>
<gene>
    <name evidence="9" type="ORF">WCD58_01535</name>
</gene>
<comment type="subcellular location">
    <subcellularLocation>
        <location evidence="1">Cell membrane</location>
        <topology evidence="1">Multi-pass membrane protein</topology>
    </subcellularLocation>
</comment>
<evidence type="ECO:0000256" key="4">
    <source>
        <dbReference type="ARBA" id="ARBA00022692"/>
    </source>
</evidence>
<name>A0ABU8LXG3_9PSEU</name>
<feature type="transmembrane region" description="Helical" evidence="7">
    <location>
        <begin position="189"/>
        <end position="208"/>
    </location>
</feature>
<keyword evidence="4 7" id="KW-0812">Transmembrane</keyword>
<keyword evidence="6 7" id="KW-0472">Membrane</keyword>
<dbReference type="PANTHER" id="PTHR42709">
    <property type="entry name" value="ALKALINE PHOSPHATASE LIKE PROTEIN"/>
    <property type="match status" value="1"/>
</dbReference>
<evidence type="ECO:0000313" key="9">
    <source>
        <dbReference type="EMBL" id="MEJ2859816.1"/>
    </source>
</evidence>
<dbReference type="InterPro" id="IPR051311">
    <property type="entry name" value="DedA_domain"/>
</dbReference>
<evidence type="ECO:0000256" key="6">
    <source>
        <dbReference type="ARBA" id="ARBA00023136"/>
    </source>
</evidence>
<accession>A0ABU8LXG3</accession>
<protein>
    <submittedName>
        <fullName evidence="9">DedA family protein</fullName>
    </submittedName>
</protein>
<dbReference type="InterPro" id="IPR032816">
    <property type="entry name" value="VTT_dom"/>
</dbReference>
<comment type="caution">
    <text evidence="9">The sequence shown here is derived from an EMBL/GenBank/DDBJ whole genome shotgun (WGS) entry which is preliminary data.</text>
</comment>
<feature type="domain" description="VTT" evidence="8">
    <location>
        <begin position="48"/>
        <end position="175"/>
    </location>
</feature>
<comment type="similarity">
    <text evidence="2">Belongs to the DedA family.</text>
</comment>
<feature type="transmembrane region" description="Helical" evidence="7">
    <location>
        <begin position="155"/>
        <end position="177"/>
    </location>
</feature>
<keyword evidence="5 7" id="KW-1133">Transmembrane helix</keyword>
<evidence type="ECO:0000256" key="1">
    <source>
        <dbReference type="ARBA" id="ARBA00004651"/>
    </source>
</evidence>
<evidence type="ECO:0000256" key="2">
    <source>
        <dbReference type="ARBA" id="ARBA00010792"/>
    </source>
</evidence>
<feature type="transmembrane region" description="Helical" evidence="7">
    <location>
        <begin position="80"/>
        <end position="98"/>
    </location>
</feature>